<reference evidence="1" key="1">
    <citation type="journal article" date="2021" name="Front. Microbiol.">
        <title>Comprehensive Comparative Genomics and Phenotyping of Methylobacterium Species.</title>
        <authorList>
            <person name="Alessa O."/>
            <person name="Ogura Y."/>
            <person name="Fujitani Y."/>
            <person name="Takami H."/>
            <person name="Hayashi T."/>
            <person name="Sahin N."/>
            <person name="Tani A."/>
        </authorList>
    </citation>
    <scope>NUCLEOTIDE SEQUENCE</scope>
    <source>
        <strain evidence="1">DSM 17168</strain>
    </source>
</reference>
<accession>A0ABQ4SI52</accession>
<evidence type="ECO:0000313" key="2">
    <source>
        <dbReference type="Proteomes" id="UP001055153"/>
    </source>
</evidence>
<proteinExistence type="predicted"/>
<name>A0ABQ4SI52_9HYPH</name>
<evidence type="ECO:0000313" key="1">
    <source>
        <dbReference type="EMBL" id="GJE02822.1"/>
    </source>
</evidence>
<organism evidence="1 2">
    <name type="scientific">Methylobacterium isbiliense</name>
    <dbReference type="NCBI Taxonomy" id="315478"/>
    <lineage>
        <taxon>Bacteria</taxon>
        <taxon>Pseudomonadati</taxon>
        <taxon>Pseudomonadota</taxon>
        <taxon>Alphaproteobacteria</taxon>
        <taxon>Hyphomicrobiales</taxon>
        <taxon>Methylobacteriaceae</taxon>
        <taxon>Methylobacterium</taxon>
    </lineage>
</organism>
<protein>
    <submittedName>
        <fullName evidence="1">Uncharacterized protein</fullName>
    </submittedName>
</protein>
<dbReference type="Proteomes" id="UP001055153">
    <property type="component" value="Unassembled WGS sequence"/>
</dbReference>
<comment type="caution">
    <text evidence="1">The sequence shown here is derived from an EMBL/GenBank/DDBJ whole genome shotgun (WGS) entry which is preliminary data.</text>
</comment>
<gene>
    <name evidence="1" type="ORF">GMJLKIPL_4771</name>
</gene>
<reference evidence="1" key="2">
    <citation type="submission" date="2021-08" db="EMBL/GenBank/DDBJ databases">
        <authorList>
            <person name="Tani A."/>
            <person name="Ola A."/>
            <person name="Ogura Y."/>
            <person name="Katsura K."/>
            <person name="Hayashi T."/>
        </authorList>
    </citation>
    <scope>NUCLEOTIDE SEQUENCE</scope>
    <source>
        <strain evidence="1">DSM 17168</strain>
    </source>
</reference>
<sequence length="98" mass="11384">MIIISRLTVIVASIQAKLPEHSFVRLQQCNDCDFLEINIRLDFFERIRILTTDQKQIPNPIQLVCEYTGYGIDARLAKSDYVFIIHFNLNTLCAHRST</sequence>
<keyword evidence="2" id="KW-1185">Reference proteome</keyword>
<dbReference type="EMBL" id="BPQQ01000061">
    <property type="protein sequence ID" value="GJE02822.1"/>
    <property type="molecule type" value="Genomic_DNA"/>
</dbReference>